<proteinExistence type="predicted"/>
<sequence length="468" mass="47907">MPSDDVDARRAPGARLPGGSPDGGVLGPRFRWVSIGMCALIMLAAFENLAVTTIMPTISRELDGAGLYAFAFAGPLAVSVVGMVVAGSWSDRGNPRTALYGSVALFAAGLLIAGLAPTMPLFVGGRLVHGLGGGALTVALYVIVARVYPPVLHPRIFAGFAAAWVIPSLIGPFVAGLVADHVGWRWVFLGVLALIVPAMGMVVPAMRGMRGPAQGEERPPRDLPRIGWAVLLAVAVLVLTLTAEATGVLQWAGPVVAGVVALLALRPLLPAGTLLARRGLPSVILMRGLVAGAFFAAEVYVPRLMVTQYEVSAPEAGLALTAAGLTWAVASWLQGRFPGLSHRTTATLGAAGLTIAMGSLISTVLFGLPPAVIVAGWAVSGAGMGVLFPRLGVLTLEDSTPADQGFNSAALSITDAIGSSIALAATAIVFSALGPLGGGWPFVGAFAVTSVFVVGVWLNGPRMLRQRA</sequence>
<evidence type="ECO:0000256" key="3">
    <source>
        <dbReference type="ARBA" id="ARBA00022989"/>
    </source>
</evidence>
<keyword evidence="4 6" id="KW-0472">Membrane</keyword>
<feature type="transmembrane region" description="Helical" evidence="6">
    <location>
        <begin position="439"/>
        <end position="458"/>
    </location>
</feature>
<feature type="transmembrane region" description="Helical" evidence="6">
    <location>
        <begin position="98"/>
        <end position="117"/>
    </location>
</feature>
<evidence type="ECO:0000313" key="8">
    <source>
        <dbReference type="EMBL" id="MDN4614251.1"/>
    </source>
</evidence>
<gene>
    <name evidence="8" type="ORF">P5G50_07280</name>
</gene>
<dbReference type="Pfam" id="PF07690">
    <property type="entry name" value="MFS_1"/>
    <property type="match status" value="1"/>
</dbReference>
<feature type="transmembrane region" description="Helical" evidence="6">
    <location>
        <begin position="408"/>
        <end position="433"/>
    </location>
</feature>
<comment type="subcellular location">
    <subcellularLocation>
        <location evidence="1">Cell membrane</location>
        <topology evidence="1">Multi-pass membrane protein</topology>
    </subcellularLocation>
</comment>
<dbReference type="PANTHER" id="PTHR23501">
    <property type="entry name" value="MAJOR FACILITATOR SUPERFAMILY"/>
    <property type="match status" value="1"/>
</dbReference>
<feature type="transmembrane region" description="Helical" evidence="6">
    <location>
        <begin position="226"/>
        <end position="243"/>
    </location>
</feature>
<feature type="region of interest" description="Disordered" evidence="5">
    <location>
        <begin position="1"/>
        <end position="20"/>
    </location>
</feature>
<dbReference type="Gene3D" id="1.20.1250.20">
    <property type="entry name" value="MFS general substrate transporter like domains"/>
    <property type="match status" value="1"/>
</dbReference>
<dbReference type="PANTHER" id="PTHR23501:SF154">
    <property type="entry name" value="MULTIDRUG-EFFLUX TRANSPORTER RV1634-RELATED"/>
    <property type="match status" value="1"/>
</dbReference>
<evidence type="ECO:0000256" key="1">
    <source>
        <dbReference type="ARBA" id="ARBA00004651"/>
    </source>
</evidence>
<evidence type="ECO:0000256" key="2">
    <source>
        <dbReference type="ARBA" id="ARBA00022692"/>
    </source>
</evidence>
<dbReference type="PROSITE" id="PS50850">
    <property type="entry name" value="MFS"/>
    <property type="match status" value="1"/>
</dbReference>
<evidence type="ECO:0000259" key="7">
    <source>
        <dbReference type="PROSITE" id="PS50850"/>
    </source>
</evidence>
<feature type="transmembrane region" description="Helical" evidence="6">
    <location>
        <begin position="156"/>
        <end position="178"/>
    </location>
</feature>
<keyword evidence="2 6" id="KW-0812">Transmembrane</keyword>
<feature type="transmembrane region" description="Helical" evidence="6">
    <location>
        <begin position="184"/>
        <end position="205"/>
    </location>
</feature>
<feature type="transmembrane region" description="Helical" evidence="6">
    <location>
        <begin position="313"/>
        <end position="333"/>
    </location>
</feature>
<dbReference type="InterPro" id="IPR011701">
    <property type="entry name" value="MFS"/>
</dbReference>
<dbReference type="SUPFAM" id="SSF103473">
    <property type="entry name" value="MFS general substrate transporter"/>
    <property type="match status" value="1"/>
</dbReference>
<feature type="transmembrane region" description="Helical" evidence="6">
    <location>
        <begin position="249"/>
        <end position="268"/>
    </location>
</feature>
<feature type="transmembrane region" description="Helical" evidence="6">
    <location>
        <begin position="374"/>
        <end position="396"/>
    </location>
</feature>
<feature type="transmembrane region" description="Helical" evidence="6">
    <location>
        <begin position="345"/>
        <end position="368"/>
    </location>
</feature>
<evidence type="ECO:0000313" key="9">
    <source>
        <dbReference type="Proteomes" id="UP001174208"/>
    </source>
</evidence>
<dbReference type="EMBL" id="JAROCF010000001">
    <property type="protein sequence ID" value="MDN4614251.1"/>
    <property type="molecule type" value="Genomic_DNA"/>
</dbReference>
<evidence type="ECO:0000256" key="5">
    <source>
        <dbReference type="SAM" id="MobiDB-lite"/>
    </source>
</evidence>
<keyword evidence="3 6" id="KW-1133">Transmembrane helix</keyword>
<feature type="compositionally biased region" description="Basic and acidic residues" evidence="5">
    <location>
        <begin position="1"/>
        <end position="10"/>
    </location>
</feature>
<dbReference type="Proteomes" id="UP001174208">
    <property type="component" value="Unassembled WGS sequence"/>
</dbReference>
<feature type="transmembrane region" description="Helical" evidence="6">
    <location>
        <begin position="123"/>
        <end position="144"/>
    </location>
</feature>
<protein>
    <submittedName>
        <fullName evidence="8">MFS transporter</fullName>
    </submittedName>
</protein>
<feature type="transmembrane region" description="Helical" evidence="6">
    <location>
        <begin position="32"/>
        <end position="55"/>
    </location>
</feature>
<keyword evidence="9" id="KW-1185">Reference proteome</keyword>
<accession>A0ABT8KBS5</accession>
<dbReference type="InterPro" id="IPR036259">
    <property type="entry name" value="MFS_trans_sf"/>
</dbReference>
<name>A0ABT8KBS5_9MICO</name>
<feature type="transmembrane region" description="Helical" evidence="6">
    <location>
        <begin position="280"/>
        <end position="301"/>
    </location>
</feature>
<reference evidence="8" key="1">
    <citation type="submission" date="2023-06" db="EMBL/GenBank/DDBJ databases">
        <title>MT1 and MT2 Draft Genomes of Novel Species.</title>
        <authorList>
            <person name="Venkateswaran K."/>
        </authorList>
    </citation>
    <scope>NUCLEOTIDE SEQUENCE</scope>
    <source>
        <strain evidence="8">F6_8S_P_1B</strain>
    </source>
</reference>
<feature type="domain" description="Major facilitator superfamily (MFS) profile" evidence="7">
    <location>
        <begin position="33"/>
        <end position="462"/>
    </location>
</feature>
<dbReference type="RefSeq" id="WP_301212874.1">
    <property type="nucleotide sequence ID" value="NZ_JAROCF010000001.1"/>
</dbReference>
<comment type="caution">
    <text evidence="8">The sequence shown here is derived from an EMBL/GenBank/DDBJ whole genome shotgun (WGS) entry which is preliminary data.</text>
</comment>
<organism evidence="8 9">
    <name type="scientific">Leifsonia williamsii</name>
    <dbReference type="NCBI Taxonomy" id="3035919"/>
    <lineage>
        <taxon>Bacteria</taxon>
        <taxon>Bacillati</taxon>
        <taxon>Actinomycetota</taxon>
        <taxon>Actinomycetes</taxon>
        <taxon>Micrococcales</taxon>
        <taxon>Microbacteriaceae</taxon>
        <taxon>Leifsonia</taxon>
    </lineage>
</organism>
<evidence type="ECO:0000256" key="6">
    <source>
        <dbReference type="SAM" id="Phobius"/>
    </source>
</evidence>
<evidence type="ECO:0000256" key="4">
    <source>
        <dbReference type="ARBA" id="ARBA00023136"/>
    </source>
</evidence>
<dbReference type="PRINTS" id="PR01036">
    <property type="entry name" value="TCRTETB"/>
</dbReference>
<dbReference type="InterPro" id="IPR020846">
    <property type="entry name" value="MFS_dom"/>
</dbReference>
<feature type="transmembrane region" description="Helical" evidence="6">
    <location>
        <begin position="67"/>
        <end position="86"/>
    </location>
</feature>